<reference evidence="9 10" key="1">
    <citation type="submission" date="2020-04" db="EMBL/GenBank/DDBJ databases">
        <title>Nesterenkonia sp. nov., isolated from marine sediment.</title>
        <authorList>
            <person name="Zhang G."/>
        </authorList>
    </citation>
    <scope>NUCLEOTIDE SEQUENCE [LARGE SCALE GENOMIC DNA]</scope>
    <source>
        <strain evidence="9 10">MY13</strain>
    </source>
</reference>
<evidence type="ECO:0000256" key="1">
    <source>
        <dbReference type="ARBA" id="ARBA00004141"/>
    </source>
</evidence>
<evidence type="ECO:0000256" key="4">
    <source>
        <dbReference type="ARBA" id="ARBA00022692"/>
    </source>
</evidence>
<feature type="transmembrane region" description="Helical" evidence="8">
    <location>
        <begin position="382"/>
        <end position="406"/>
    </location>
</feature>
<dbReference type="GO" id="GO:0016020">
    <property type="term" value="C:membrane"/>
    <property type="evidence" value="ECO:0007669"/>
    <property type="project" value="UniProtKB-SubCell"/>
</dbReference>
<keyword evidence="6 8" id="KW-0472">Membrane</keyword>
<organism evidence="9 10">
    <name type="scientific">Nesterenkonia sedimenti</name>
    <dbReference type="NCBI Taxonomy" id="1463632"/>
    <lineage>
        <taxon>Bacteria</taxon>
        <taxon>Bacillati</taxon>
        <taxon>Actinomycetota</taxon>
        <taxon>Actinomycetes</taxon>
        <taxon>Micrococcales</taxon>
        <taxon>Micrococcaceae</taxon>
        <taxon>Nesterenkonia</taxon>
    </lineage>
</organism>
<dbReference type="RefSeq" id="WP_168886086.1">
    <property type="nucleotide sequence ID" value="NZ_JABAHY010000001.1"/>
</dbReference>
<evidence type="ECO:0000256" key="8">
    <source>
        <dbReference type="SAM" id="Phobius"/>
    </source>
</evidence>
<dbReference type="NCBIfam" id="NF038066">
    <property type="entry name" value="MptB"/>
    <property type="match status" value="1"/>
</dbReference>
<keyword evidence="5 8" id="KW-1133">Transmembrane helix</keyword>
<comment type="caution">
    <text evidence="9">The sequence shown here is derived from an EMBL/GenBank/DDBJ whole genome shotgun (WGS) entry which is preliminary data.</text>
</comment>
<accession>A0A7X8YCM3</accession>
<comment type="similarity">
    <text evidence="7">Belongs to the MptA/B family.</text>
</comment>
<feature type="transmembrane region" description="Helical" evidence="8">
    <location>
        <begin position="48"/>
        <end position="68"/>
    </location>
</feature>
<evidence type="ECO:0000313" key="9">
    <source>
        <dbReference type="EMBL" id="NLS08590.1"/>
    </source>
</evidence>
<feature type="transmembrane region" description="Helical" evidence="8">
    <location>
        <begin position="324"/>
        <end position="343"/>
    </location>
</feature>
<feature type="transmembrane region" description="Helical" evidence="8">
    <location>
        <begin position="171"/>
        <end position="191"/>
    </location>
</feature>
<keyword evidence="3 9" id="KW-0808">Transferase</keyword>
<name>A0A7X8YCM3_9MICC</name>
<evidence type="ECO:0000313" key="10">
    <source>
        <dbReference type="Proteomes" id="UP000523139"/>
    </source>
</evidence>
<protein>
    <submittedName>
        <fullName evidence="9">Polyprenol phosphomannose-dependent alpha 1,6 mannosyltransferase MptB</fullName>
    </submittedName>
</protein>
<feature type="transmembrane region" description="Helical" evidence="8">
    <location>
        <begin position="418"/>
        <end position="436"/>
    </location>
</feature>
<feature type="transmembrane region" description="Helical" evidence="8">
    <location>
        <begin position="349"/>
        <end position="370"/>
    </location>
</feature>
<evidence type="ECO:0000256" key="2">
    <source>
        <dbReference type="ARBA" id="ARBA00022676"/>
    </source>
</evidence>
<proteinExistence type="inferred from homology"/>
<dbReference type="GO" id="GO:0016757">
    <property type="term" value="F:glycosyltransferase activity"/>
    <property type="evidence" value="ECO:0007669"/>
    <property type="project" value="UniProtKB-KW"/>
</dbReference>
<sequence length="485" mass="52288">MTARGVIGYGFAGSLLILFGSVGVGWLVTTSPLTPLRPVIWLRAELPGVILSVTLLTAGCWMLFHAWLRLKRTADHDDDLGLRTTTQAALIWSAPQLLAIPIFSRDLFAYLNQGRLVLAGEDPYQTGVSSLDNWFQLGTDDVWAEDATPYGPLFLWAAAGIMRLTGDNADLAIILFRLLCVAGVVLIILYVPKLAAALGKSPSRAQWVASANPLLIISFISSAHNDALMIGLALMSIYAAMHERALLAIVLMTLSIGVKLITLVLLPFIGLVLAGAGASWARRFSYWFITAGLSGGLLVVIGLIDGFGLGWISVMISAGSGATFWAPLAMLAGPIAGVLLLLGQSPDPAFDIIGTVGRAASVLIVLWLMFTNGDIYRRMMWAFAAIVLLSPLIQPWYLLWILPLFAAAGYLTDPGCRWPLQLTVIVTGFFLGYGAFDQLFIQQFLDERYMQLASAGVSLAAITVILIADRWARSVVLRGAPGDRL</sequence>
<gene>
    <name evidence="9" type="primary">mptB</name>
    <name evidence="9" type="ORF">HGQ17_00920</name>
</gene>
<dbReference type="Proteomes" id="UP000523139">
    <property type="component" value="Unassembled WGS sequence"/>
</dbReference>
<evidence type="ECO:0000256" key="7">
    <source>
        <dbReference type="ARBA" id="ARBA00043987"/>
    </source>
</evidence>
<keyword evidence="2 9" id="KW-0328">Glycosyltransferase</keyword>
<evidence type="ECO:0000256" key="6">
    <source>
        <dbReference type="ARBA" id="ARBA00023136"/>
    </source>
</evidence>
<feature type="transmembrane region" description="Helical" evidence="8">
    <location>
        <begin position="246"/>
        <end position="274"/>
    </location>
</feature>
<dbReference type="AlphaFoldDB" id="A0A7X8YCM3"/>
<dbReference type="EMBL" id="JABAHY010000001">
    <property type="protein sequence ID" value="NLS08590.1"/>
    <property type="molecule type" value="Genomic_DNA"/>
</dbReference>
<evidence type="ECO:0000256" key="5">
    <source>
        <dbReference type="ARBA" id="ARBA00022989"/>
    </source>
</evidence>
<keyword evidence="10" id="KW-1185">Reference proteome</keyword>
<feature type="transmembrane region" description="Helical" evidence="8">
    <location>
        <begin position="286"/>
        <end position="312"/>
    </location>
</feature>
<comment type="subcellular location">
    <subcellularLocation>
        <location evidence="1">Membrane</location>
        <topology evidence="1">Multi-pass membrane protein</topology>
    </subcellularLocation>
</comment>
<feature type="transmembrane region" description="Helical" evidence="8">
    <location>
        <begin position="211"/>
        <end position="234"/>
    </location>
</feature>
<dbReference type="Pfam" id="PF26314">
    <property type="entry name" value="MptA_B_family"/>
    <property type="match status" value="1"/>
</dbReference>
<feature type="transmembrane region" description="Helical" evidence="8">
    <location>
        <begin position="448"/>
        <end position="468"/>
    </location>
</feature>
<keyword evidence="4 8" id="KW-0812">Transmembrane</keyword>
<dbReference type="InterPro" id="IPR049829">
    <property type="entry name" value="MptA/B-like"/>
</dbReference>
<feature type="transmembrane region" description="Helical" evidence="8">
    <location>
        <begin position="7"/>
        <end position="28"/>
    </location>
</feature>
<evidence type="ECO:0000256" key="3">
    <source>
        <dbReference type="ARBA" id="ARBA00022679"/>
    </source>
</evidence>